<sequence>MSHINRGSRRTSRNIRQEAISRLSGPSSVQLLPQAMKPYRYKLPCLSVSQLFFLRWSPVSLISNKQCINSYRGILNLTPHPGRCLTDCGYKVDGTLAAINSSAYLEPGHPVLSRFQMHAWPVTRARPDYTPLCLSRNRTNGARSGGGRIGQNHMVACCSTSDGMWRGCGWRQLCVHRV</sequence>
<evidence type="ECO:0000313" key="2">
    <source>
        <dbReference type="Proteomes" id="UP000076532"/>
    </source>
</evidence>
<protein>
    <submittedName>
        <fullName evidence="1">Uncharacterized protein</fullName>
    </submittedName>
</protein>
<dbReference type="Proteomes" id="UP000076532">
    <property type="component" value="Unassembled WGS sequence"/>
</dbReference>
<reference evidence="1 2" key="1">
    <citation type="journal article" date="2016" name="Mol. Biol. Evol.">
        <title>Comparative Genomics of Early-Diverging Mushroom-Forming Fungi Provides Insights into the Origins of Lignocellulose Decay Capabilities.</title>
        <authorList>
            <person name="Nagy L.G."/>
            <person name="Riley R."/>
            <person name="Tritt A."/>
            <person name="Adam C."/>
            <person name="Daum C."/>
            <person name="Floudas D."/>
            <person name="Sun H."/>
            <person name="Yadav J.S."/>
            <person name="Pangilinan J."/>
            <person name="Larsson K.H."/>
            <person name="Matsuura K."/>
            <person name="Barry K."/>
            <person name="Labutti K."/>
            <person name="Kuo R."/>
            <person name="Ohm R.A."/>
            <person name="Bhattacharya S.S."/>
            <person name="Shirouzu T."/>
            <person name="Yoshinaga Y."/>
            <person name="Martin F.M."/>
            <person name="Grigoriev I.V."/>
            <person name="Hibbett D.S."/>
        </authorList>
    </citation>
    <scope>NUCLEOTIDE SEQUENCE [LARGE SCALE GENOMIC DNA]</scope>
    <source>
        <strain evidence="1 2">CBS 109695</strain>
    </source>
</reference>
<gene>
    <name evidence="1" type="ORF">FIBSPDRAFT_600487</name>
</gene>
<name>A0A166GSS1_9AGAM</name>
<dbReference type="AlphaFoldDB" id="A0A166GSS1"/>
<accession>A0A166GSS1</accession>
<dbReference type="EMBL" id="KV417575">
    <property type="protein sequence ID" value="KZP18128.1"/>
    <property type="molecule type" value="Genomic_DNA"/>
</dbReference>
<keyword evidence="2" id="KW-1185">Reference proteome</keyword>
<organism evidence="1 2">
    <name type="scientific">Athelia psychrophila</name>
    <dbReference type="NCBI Taxonomy" id="1759441"/>
    <lineage>
        <taxon>Eukaryota</taxon>
        <taxon>Fungi</taxon>
        <taxon>Dikarya</taxon>
        <taxon>Basidiomycota</taxon>
        <taxon>Agaricomycotina</taxon>
        <taxon>Agaricomycetes</taxon>
        <taxon>Agaricomycetidae</taxon>
        <taxon>Atheliales</taxon>
        <taxon>Atheliaceae</taxon>
        <taxon>Athelia</taxon>
    </lineage>
</organism>
<evidence type="ECO:0000313" key="1">
    <source>
        <dbReference type="EMBL" id="KZP18128.1"/>
    </source>
</evidence>
<proteinExistence type="predicted"/>